<dbReference type="OrthoDB" id="3823243at2"/>
<evidence type="ECO:0000313" key="1">
    <source>
        <dbReference type="EMBL" id="SPD87685.1"/>
    </source>
</evidence>
<keyword evidence="1" id="KW-0808">Transferase</keyword>
<dbReference type="KEGG" id="mgg:MPLG2_2655"/>
<keyword evidence="1" id="KW-0418">Kinase</keyword>
<name>A0A2N9JHZ4_9ACTN</name>
<protein>
    <submittedName>
        <fullName evidence="1">Putative Cytidylate kinase</fullName>
    </submittedName>
</protein>
<evidence type="ECO:0000313" key="2">
    <source>
        <dbReference type="Proteomes" id="UP000238164"/>
    </source>
</evidence>
<dbReference type="Pfam" id="PF13189">
    <property type="entry name" value="Cytidylate_kin2"/>
    <property type="match status" value="1"/>
</dbReference>
<gene>
    <name evidence="1" type="ORF">MPLG2_2655</name>
</gene>
<keyword evidence="2" id="KW-1185">Reference proteome</keyword>
<dbReference type="GO" id="GO:0016301">
    <property type="term" value="F:kinase activity"/>
    <property type="evidence" value="ECO:0007669"/>
    <property type="project" value="UniProtKB-KW"/>
</dbReference>
<accession>A0A2N9JHZ4</accession>
<dbReference type="RefSeq" id="WP_105186371.1">
    <property type="nucleotide sequence ID" value="NZ_BAAAGO010000031.1"/>
</dbReference>
<organism evidence="1 2">
    <name type="scientific">Micropruina glycogenica</name>
    <dbReference type="NCBI Taxonomy" id="75385"/>
    <lineage>
        <taxon>Bacteria</taxon>
        <taxon>Bacillati</taxon>
        <taxon>Actinomycetota</taxon>
        <taxon>Actinomycetes</taxon>
        <taxon>Propionibacteriales</taxon>
        <taxon>Nocardioidaceae</taxon>
        <taxon>Micropruina</taxon>
    </lineage>
</organism>
<dbReference type="AlphaFoldDB" id="A0A2N9JHZ4"/>
<dbReference type="Proteomes" id="UP000238164">
    <property type="component" value="Chromosome 1"/>
</dbReference>
<sequence length="202" mass="22133">MNRSIVINREFGSGGREVGRLISERTGLGFYDTAVLQEAATKRGVPANQLDAFDERLAAGQYLNLSFPGFSDPEFAAMPYRVFSAIAEAITEAARVAPGVFIGRCADSVLREAKLPLLSVFVYSTDVQAKIARAVEVDNVPSKDAEKYIARMDKTRSRYQQFFTGTRFGDYREYDLCLNSGHLGIDTCADVILTALKGEAAP</sequence>
<dbReference type="Gene3D" id="3.40.50.300">
    <property type="entry name" value="P-loop containing nucleotide triphosphate hydrolases"/>
    <property type="match status" value="1"/>
</dbReference>
<dbReference type="InterPro" id="IPR027417">
    <property type="entry name" value="P-loop_NTPase"/>
</dbReference>
<proteinExistence type="predicted"/>
<dbReference type="EMBL" id="LT985188">
    <property type="protein sequence ID" value="SPD87685.1"/>
    <property type="molecule type" value="Genomic_DNA"/>
</dbReference>
<reference evidence="1 2" key="1">
    <citation type="submission" date="2018-02" db="EMBL/GenBank/DDBJ databases">
        <authorList>
            <person name="Cohen D.B."/>
            <person name="Kent A.D."/>
        </authorList>
    </citation>
    <scope>NUCLEOTIDE SEQUENCE [LARGE SCALE GENOMIC DNA]</scope>
    <source>
        <strain evidence="1">1</strain>
    </source>
</reference>